<accession>A0A0R1JI22</accession>
<dbReference type="AlphaFoldDB" id="A0A0R1JI22"/>
<dbReference type="OrthoDB" id="2299653at2"/>
<gene>
    <name evidence="3" type="ORF">FD02_GL000131</name>
</gene>
<organism evidence="3 4">
    <name type="scientific">Lacticaseibacillus nasuensis JCM 17158</name>
    <dbReference type="NCBI Taxonomy" id="1291734"/>
    <lineage>
        <taxon>Bacteria</taxon>
        <taxon>Bacillati</taxon>
        <taxon>Bacillota</taxon>
        <taxon>Bacilli</taxon>
        <taxon>Lactobacillales</taxon>
        <taxon>Lactobacillaceae</taxon>
        <taxon>Lacticaseibacillus</taxon>
    </lineage>
</organism>
<feature type="region of interest" description="Disordered" evidence="1">
    <location>
        <begin position="67"/>
        <end position="106"/>
    </location>
</feature>
<evidence type="ECO:0000313" key="4">
    <source>
        <dbReference type="Proteomes" id="UP000051804"/>
    </source>
</evidence>
<dbReference type="EMBL" id="AZDJ01000030">
    <property type="protein sequence ID" value="KRK70950.1"/>
    <property type="molecule type" value="Genomic_DNA"/>
</dbReference>
<dbReference type="PATRIC" id="fig|1291734.4.peg.139"/>
<dbReference type="RefSeq" id="WP_054722836.1">
    <property type="nucleotide sequence ID" value="NZ_AZDJ01000030.1"/>
</dbReference>
<sequence length="106" mass="11718">MFKDVKTIVNKVVDTAAGPIETFDQSLREHPEELIPLAVIHLIPVALTIVGTVVVIRGGQQVRIEKERTKQAKLRAAHGCHHGHHGPRGPHGHHPKFVHHDELPLA</sequence>
<keyword evidence="2" id="KW-1133">Transmembrane helix</keyword>
<keyword evidence="4" id="KW-1185">Reference proteome</keyword>
<keyword evidence="2" id="KW-0472">Membrane</keyword>
<comment type="caution">
    <text evidence="3">The sequence shown here is derived from an EMBL/GenBank/DDBJ whole genome shotgun (WGS) entry which is preliminary data.</text>
</comment>
<protein>
    <submittedName>
        <fullName evidence="3">Uncharacterized protein</fullName>
    </submittedName>
</protein>
<reference evidence="3 4" key="1">
    <citation type="journal article" date="2015" name="Genome Announc.">
        <title>Expanding the biotechnology potential of lactobacilli through comparative genomics of 213 strains and associated genera.</title>
        <authorList>
            <person name="Sun Z."/>
            <person name="Harris H.M."/>
            <person name="McCann A."/>
            <person name="Guo C."/>
            <person name="Argimon S."/>
            <person name="Zhang W."/>
            <person name="Yang X."/>
            <person name="Jeffery I.B."/>
            <person name="Cooney J.C."/>
            <person name="Kagawa T.F."/>
            <person name="Liu W."/>
            <person name="Song Y."/>
            <person name="Salvetti E."/>
            <person name="Wrobel A."/>
            <person name="Rasinkangas P."/>
            <person name="Parkhill J."/>
            <person name="Rea M.C."/>
            <person name="O'Sullivan O."/>
            <person name="Ritari J."/>
            <person name="Douillard F.P."/>
            <person name="Paul Ross R."/>
            <person name="Yang R."/>
            <person name="Briner A.E."/>
            <person name="Felis G.E."/>
            <person name="de Vos W.M."/>
            <person name="Barrangou R."/>
            <person name="Klaenhammer T.R."/>
            <person name="Caufield P.W."/>
            <person name="Cui Y."/>
            <person name="Zhang H."/>
            <person name="O'Toole P.W."/>
        </authorList>
    </citation>
    <scope>NUCLEOTIDE SEQUENCE [LARGE SCALE GENOMIC DNA]</scope>
    <source>
        <strain evidence="3 4">JCM 17158</strain>
    </source>
</reference>
<evidence type="ECO:0000313" key="3">
    <source>
        <dbReference type="EMBL" id="KRK70950.1"/>
    </source>
</evidence>
<feature type="transmembrane region" description="Helical" evidence="2">
    <location>
        <begin position="34"/>
        <end position="56"/>
    </location>
</feature>
<dbReference type="Proteomes" id="UP000051804">
    <property type="component" value="Unassembled WGS sequence"/>
</dbReference>
<dbReference type="STRING" id="1291734.FD02_GL000131"/>
<feature type="compositionally biased region" description="Basic residues" evidence="1">
    <location>
        <begin position="71"/>
        <end position="97"/>
    </location>
</feature>
<evidence type="ECO:0000256" key="1">
    <source>
        <dbReference type="SAM" id="MobiDB-lite"/>
    </source>
</evidence>
<proteinExistence type="predicted"/>
<keyword evidence="2" id="KW-0812">Transmembrane</keyword>
<name>A0A0R1JI22_9LACO</name>
<evidence type="ECO:0000256" key="2">
    <source>
        <dbReference type="SAM" id="Phobius"/>
    </source>
</evidence>